<keyword evidence="3" id="KW-1003">Cell membrane</keyword>
<keyword evidence="9 10" id="KW-0472">Membrane</keyword>
<dbReference type="Pfam" id="PF00005">
    <property type="entry name" value="ABC_tran"/>
    <property type="match status" value="1"/>
</dbReference>
<feature type="transmembrane region" description="Helical" evidence="10">
    <location>
        <begin position="278"/>
        <end position="296"/>
    </location>
</feature>
<dbReference type="SUPFAM" id="SSF52540">
    <property type="entry name" value="P-loop containing nucleoside triphosphate hydrolases"/>
    <property type="match status" value="1"/>
</dbReference>
<evidence type="ECO:0000256" key="1">
    <source>
        <dbReference type="ARBA" id="ARBA00004651"/>
    </source>
</evidence>
<evidence type="ECO:0000256" key="2">
    <source>
        <dbReference type="ARBA" id="ARBA00022448"/>
    </source>
</evidence>
<feature type="transmembrane region" description="Helical" evidence="10">
    <location>
        <begin position="52"/>
        <end position="73"/>
    </location>
</feature>
<proteinExistence type="predicted"/>
<dbReference type="Pfam" id="PF02653">
    <property type="entry name" value="BPD_transp_2"/>
    <property type="match status" value="1"/>
</dbReference>
<dbReference type="InterPro" id="IPR003439">
    <property type="entry name" value="ABC_transporter-like_ATP-bd"/>
</dbReference>
<dbReference type="PROSITE" id="PS50893">
    <property type="entry name" value="ABC_TRANSPORTER_2"/>
    <property type="match status" value="1"/>
</dbReference>
<feature type="transmembrane region" description="Helical" evidence="10">
    <location>
        <begin position="171"/>
        <end position="192"/>
    </location>
</feature>
<dbReference type="GO" id="GO:0005886">
    <property type="term" value="C:plasma membrane"/>
    <property type="evidence" value="ECO:0007669"/>
    <property type="project" value="UniProtKB-SubCell"/>
</dbReference>
<comment type="subcellular location">
    <subcellularLocation>
        <location evidence="1">Cell membrane</location>
        <topology evidence="1">Multi-pass membrane protein</topology>
    </subcellularLocation>
</comment>
<dbReference type="InterPro" id="IPR027417">
    <property type="entry name" value="P-loop_NTPase"/>
</dbReference>
<dbReference type="InterPro" id="IPR003593">
    <property type="entry name" value="AAA+_ATPase"/>
</dbReference>
<keyword evidence="7 12" id="KW-0067">ATP-binding</keyword>
<dbReference type="CDD" id="cd06579">
    <property type="entry name" value="TM_PBP1_transp_AraH_like"/>
    <property type="match status" value="1"/>
</dbReference>
<evidence type="ECO:0000313" key="12">
    <source>
        <dbReference type="EMBL" id="WAB80738.1"/>
    </source>
</evidence>
<feature type="transmembrane region" description="Helical" evidence="10">
    <location>
        <begin position="225"/>
        <end position="245"/>
    </location>
</feature>
<name>A0A9E8S813_9MICO</name>
<dbReference type="EMBL" id="CP113089">
    <property type="protein sequence ID" value="WAB80738.1"/>
    <property type="molecule type" value="Genomic_DNA"/>
</dbReference>
<evidence type="ECO:0000256" key="10">
    <source>
        <dbReference type="SAM" id="Phobius"/>
    </source>
</evidence>
<keyword evidence="5 10" id="KW-0812">Transmembrane</keyword>
<evidence type="ECO:0000313" key="13">
    <source>
        <dbReference type="Proteomes" id="UP001164706"/>
    </source>
</evidence>
<feature type="domain" description="ABC transporter" evidence="11">
    <location>
        <begin position="362"/>
        <end position="604"/>
    </location>
</feature>
<feature type="transmembrane region" description="Helical" evidence="10">
    <location>
        <begin position="80"/>
        <end position="97"/>
    </location>
</feature>
<dbReference type="GO" id="GO:0005524">
    <property type="term" value="F:ATP binding"/>
    <property type="evidence" value="ECO:0007669"/>
    <property type="project" value="UniProtKB-KW"/>
</dbReference>
<dbReference type="Proteomes" id="UP001164706">
    <property type="component" value="Chromosome"/>
</dbReference>
<feature type="transmembrane region" description="Helical" evidence="10">
    <location>
        <begin position="103"/>
        <end position="125"/>
    </location>
</feature>
<evidence type="ECO:0000259" key="11">
    <source>
        <dbReference type="PROSITE" id="PS50893"/>
    </source>
</evidence>
<reference evidence="12" key="1">
    <citation type="submission" date="2022-11" db="EMBL/GenBank/DDBJ databases">
        <title>Description of Microcella daejonensis nov. sp, isolated from riverside soil.</title>
        <authorList>
            <person name="Molina K.M."/>
            <person name="Kim S.B."/>
        </authorList>
    </citation>
    <scope>NUCLEOTIDE SEQUENCE</scope>
    <source>
        <strain evidence="12">MMS21-STM12</strain>
    </source>
</reference>
<dbReference type="PANTHER" id="PTHR32196:SF21">
    <property type="entry name" value="ABC TRANSPORTER PERMEASE PROTEIN YPHD-RELATED"/>
    <property type="match status" value="1"/>
</dbReference>
<evidence type="ECO:0000256" key="3">
    <source>
        <dbReference type="ARBA" id="ARBA00022475"/>
    </source>
</evidence>
<dbReference type="GO" id="GO:0022857">
    <property type="term" value="F:transmembrane transporter activity"/>
    <property type="evidence" value="ECO:0007669"/>
    <property type="project" value="InterPro"/>
</dbReference>
<keyword evidence="6" id="KW-0547">Nucleotide-binding</keyword>
<keyword evidence="2" id="KW-0813">Transport</keyword>
<organism evidence="12 13">
    <name type="scientific">Microcella daejeonensis</name>
    <dbReference type="NCBI Taxonomy" id="2994971"/>
    <lineage>
        <taxon>Bacteria</taxon>
        <taxon>Bacillati</taxon>
        <taxon>Actinomycetota</taxon>
        <taxon>Actinomycetes</taxon>
        <taxon>Micrococcales</taxon>
        <taxon>Microbacteriaceae</taxon>
        <taxon>Microcella</taxon>
    </lineage>
</organism>
<dbReference type="GO" id="GO:0016887">
    <property type="term" value="F:ATP hydrolysis activity"/>
    <property type="evidence" value="ECO:0007669"/>
    <property type="project" value="InterPro"/>
</dbReference>
<evidence type="ECO:0000256" key="8">
    <source>
        <dbReference type="ARBA" id="ARBA00022989"/>
    </source>
</evidence>
<keyword evidence="8 10" id="KW-1133">Transmembrane helix</keyword>
<dbReference type="Gene3D" id="3.40.50.300">
    <property type="entry name" value="P-loop containing nucleotide triphosphate hydrolases"/>
    <property type="match status" value="1"/>
</dbReference>
<keyword evidence="13" id="KW-1185">Reference proteome</keyword>
<dbReference type="PANTHER" id="PTHR32196">
    <property type="entry name" value="ABC TRANSPORTER PERMEASE PROTEIN YPHD-RELATED-RELATED"/>
    <property type="match status" value="1"/>
</dbReference>
<dbReference type="InterPro" id="IPR001851">
    <property type="entry name" value="ABC_transp_permease"/>
</dbReference>
<dbReference type="AlphaFoldDB" id="A0A9E8S813"/>
<keyword evidence="4" id="KW-0997">Cell inner membrane</keyword>
<feature type="transmembrane region" description="Helical" evidence="10">
    <location>
        <begin position="251"/>
        <end position="271"/>
    </location>
</feature>
<evidence type="ECO:0000256" key="9">
    <source>
        <dbReference type="ARBA" id="ARBA00023136"/>
    </source>
</evidence>
<gene>
    <name evidence="12" type="ORF">OVN18_09185</name>
</gene>
<evidence type="ECO:0000256" key="7">
    <source>
        <dbReference type="ARBA" id="ARBA00022840"/>
    </source>
</evidence>
<dbReference type="SMART" id="SM00382">
    <property type="entry name" value="AAA"/>
    <property type="match status" value="1"/>
</dbReference>
<evidence type="ECO:0000256" key="6">
    <source>
        <dbReference type="ARBA" id="ARBA00022741"/>
    </source>
</evidence>
<sequence>MSPTSALPLLRRWRPRNHIGGATGRAGLILLAAALVALFAIANPNFIGAGNISTTLVNVSGTLVAAIAMARLLIAGQIDLSIGGMMALVAVSGAWVMRATDDFVIGAVATLAFGLLLGLLNGVLVRVLKISPIIVTLALLGVYSGLAFVITQSRPIFELPQEIELVGRLRIAGVPVVVIVALIVFVAGALALTKTVSGVRSYAIGGDARAASALGIDVPRHLTWLYVYMGGSVGLVALLTFGRLGSASPNLGVGLEIAVITAVILGGVGFAGGTGRPLGVFFGVITIGILNAGLIFVGISDYWQTVIGGSVLLLALGVDQLNEYRRSRSRRAGRARVDGSREDGLVEPSALHAHVDPGAVALRATELRKSYGAVTAVSDVSLALRAGQVTCLLGDNGAGKSTVIKMLSGLVRPDGGRIELDGHGSIETLDSLELRELGVETVYQDLAVAPNLGAAYNLTLGREPRRFGFGSLAVFDRQAAIEQARARLESLGIVLDDYLAPVASLSGGQRQCVAIARSDVADVKVVILDEPTAALGVRQKALVLRLARTLADRGAAVLMITHDVESVGLIADRVIVLNLGRVSFDDDADQVTSRDLIHLMAGLELESTAKARNAEA</sequence>
<feature type="transmembrane region" description="Helical" evidence="10">
    <location>
        <begin position="132"/>
        <end position="151"/>
    </location>
</feature>
<dbReference type="RefSeq" id="WP_267780431.1">
    <property type="nucleotide sequence ID" value="NZ_CP113089.1"/>
</dbReference>
<accession>A0A9E8S813</accession>
<protein>
    <submittedName>
        <fullName evidence="12">ATP-binding cassette domain-containing protein</fullName>
    </submittedName>
</protein>
<dbReference type="CDD" id="cd03216">
    <property type="entry name" value="ABC_Carb_Monos_I"/>
    <property type="match status" value="1"/>
</dbReference>
<evidence type="ECO:0000256" key="4">
    <source>
        <dbReference type="ARBA" id="ARBA00022519"/>
    </source>
</evidence>
<dbReference type="KEGG" id="mdb:OVN18_09185"/>
<evidence type="ECO:0000256" key="5">
    <source>
        <dbReference type="ARBA" id="ARBA00022692"/>
    </source>
</evidence>